<dbReference type="PROSITE" id="PS50041">
    <property type="entry name" value="C_TYPE_LECTIN_2"/>
    <property type="match status" value="1"/>
</dbReference>
<feature type="compositionally biased region" description="Low complexity" evidence="1">
    <location>
        <begin position="68"/>
        <end position="115"/>
    </location>
</feature>
<dbReference type="SUPFAM" id="SSF56436">
    <property type="entry name" value="C-type lectin-like"/>
    <property type="match status" value="1"/>
</dbReference>
<dbReference type="GO" id="GO:0038023">
    <property type="term" value="F:signaling receptor activity"/>
    <property type="evidence" value="ECO:0000318"/>
    <property type="project" value="GO_Central"/>
</dbReference>
<evidence type="ECO:0000313" key="3">
    <source>
        <dbReference type="EnsemblMetazoa" id="XP_030839529"/>
    </source>
</evidence>
<dbReference type="OMA" id="HENFWIG"/>
<dbReference type="InterPro" id="IPR001304">
    <property type="entry name" value="C-type_lectin-like"/>
</dbReference>
<dbReference type="GeneID" id="115923256"/>
<evidence type="ECO:0000256" key="1">
    <source>
        <dbReference type="SAM" id="MobiDB-lite"/>
    </source>
</evidence>
<dbReference type="Gene3D" id="3.10.100.10">
    <property type="entry name" value="Mannose-Binding Protein A, subunit A"/>
    <property type="match status" value="1"/>
</dbReference>
<dbReference type="InterPro" id="IPR016187">
    <property type="entry name" value="CTDL_fold"/>
</dbReference>
<dbReference type="PANTHER" id="PTHR22803">
    <property type="entry name" value="MANNOSE, PHOSPHOLIPASE, LECTIN RECEPTOR RELATED"/>
    <property type="match status" value="1"/>
</dbReference>
<protein>
    <recommendedName>
        <fullName evidence="2">C-type lectin domain-containing protein</fullName>
    </recommendedName>
</protein>
<dbReference type="InterPro" id="IPR016186">
    <property type="entry name" value="C-type_lectin-like/link_sf"/>
</dbReference>
<dbReference type="InParanoid" id="A0A7M7NP84"/>
<dbReference type="EnsemblMetazoa" id="XM_030983669">
    <property type="protein sequence ID" value="XP_030839529"/>
    <property type="gene ID" value="LOC115923256"/>
</dbReference>
<reference evidence="4" key="1">
    <citation type="submission" date="2015-02" db="EMBL/GenBank/DDBJ databases">
        <title>Genome sequencing for Strongylocentrotus purpuratus.</title>
        <authorList>
            <person name="Murali S."/>
            <person name="Liu Y."/>
            <person name="Vee V."/>
            <person name="English A."/>
            <person name="Wang M."/>
            <person name="Skinner E."/>
            <person name="Han Y."/>
            <person name="Muzny D.M."/>
            <person name="Worley K.C."/>
            <person name="Gibbs R.A."/>
        </authorList>
    </citation>
    <scope>NUCLEOTIDE SEQUENCE</scope>
</reference>
<name>A0A7M7NP84_STRPU</name>
<feature type="region of interest" description="Disordered" evidence="1">
    <location>
        <begin position="1"/>
        <end position="115"/>
    </location>
</feature>
<dbReference type="RefSeq" id="XP_030839529.1">
    <property type="nucleotide sequence ID" value="XM_030983669.1"/>
</dbReference>
<feature type="domain" description="C-type lectin" evidence="2">
    <location>
        <begin position="122"/>
        <end position="236"/>
    </location>
</feature>
<dbReference type="Pfam" id="PF00059">
    <property type="entry name" value="Lectin_C"/>
    <property type="match status" value="1"/>
</dbReference>
<dbReference type="SMART" id="SM00034">
    <property type="entry name" value="CLECT"/>
    <property type="match status" value="1"/>
</dbReference>
<proteinExistence type="predicted"/>
<dbReference type="InterPro" id="IPR050111">
    <property type="entry name" value="C-type_lectin/snaclec_domain"/>
</dbReference>
<keyword evidence="4" id="KW-1185">Reference proteome</keyword>
<dbReference type="OrthoDB" id="6337382at2759"/>
<feature type="compositionally biased region" description="Low complexity" evidence="1">
    <location>
        <begin position="21"/>
        <end position="46"/>
    </location>
</feature>
<dbReference type="Proteomes" id="UP000007110">
    <property type="component" value="Unassembled WGS sequence"/>
</dbReference>
<evidence type="ECO:0000259" key="2">
    <source>
        <dbReference type="PROSITE" id="PS50041"/>
    </source>
</evidence>
<dbReference type="AlphaFoldDB" id="A0A7M7NP84"/>
<evidence type="ECO:0000313" key="4">
    <source>
        <dbReference type="Proteomes" id="UP000007110"/>
    </source>
</evidence>
<accession>A0A7M7NP84</accession>
<dbReference type="CDD" id="cd00037">
    <property type="entry name" value="CLECT"/>
    <property type="match status" value="1"/>
</dbReference>
<organism evidence="3 4">
    <name type="scientific">Strongylocentrotus purpuratus</name>
    <name type="common">Purple sea urchin</name>
    <dbReference type="NCBI Taxonomy" id="7668"/>
    <lineage>
        <taxon>Eukaryota</taxon>
        <taxon>Metazoa</taxon>
        <taxon>Echinodermata</taxon>
        <taxon>Eleutherozoa</taxon>
        <taxon>Echinozoa</taxon>
        <taxon>Echinoidea</taxon>
        <taxon>Euechinoidea</taxon>
        <taxon>Echinacea</taxon>
        <taxon>Camarodonta</taxon>
        <taxon>Echinidea</taxon>
        <taxon>Strongylocentrotidae</taxon>
        <taxon>Strongylocentrotus</taxon>
    </lineage>
</organism>
<dbReference type="KEGG" id="spu:115923256"/>
<sequence>MPRHLPHDLFFLTDSTEEATTKPTTSPSTTMTERSDSKTSQSTTTSEWEAKSKSATSPTATMPERSDATTSQETTTSQSAESSTTDVTTKPTMSPTATVSDTTTSPETTASTCSSPPVDCEFGGSFYNFSTSEMNHSSAVSACSQYGSHLVFIESQEEQDFIAERASENYWIGLTGLSLSEARWLDGSSLTYKHFTQGSFRENVNCFQIWFDSYQESKRYSWQDKHCSRRLRFICEKKVGI</sequence>
<reference evidence="3" key="2">
    <citation type="submission" date="2021-01" db="UniProtKB">
        <authorList>
            <consortium name="EnsemblMetazoa"/>
        </authorList>
    </citation>
    <scope>IDENTIFICATION</scope>
</reference>